<dbReference type="EMBL" id="JFBX01000252">
    <property type="protein sequence ID" value="KXH44353.1"/>
    <property type="molecule type" value="Genomic_DNA"/>
</dbReference>
<accession>A0A135T890</accession>
<dbReference type="PANTHER" id="PTHR23502">
    <property type="entry name" value="MAJOR FACILITATOR SUPERFAMILY"/>
    <property type="match status" value="1"/>
</dbReference>
<dbReference type="SUPFAM" id="SSF103473">
    <property type="entry name" value="MFS general substrate transporter"/>
    <property type="match status" value="1"/>
</dbReference>
<evidence type="ECO:0000313" key="8">
    <source>
        <dbReference type="EMBL" id="KXH44353.1"/>
    </source>
</evidence>
<feature type="transmembrane region" description="Helical" evidence="7">
    <location>
        <begin position="345"/>
        <end position="368"/>
    </location>
</feature>
<feature type="transmembrane region" description="Helical" evidence="7">
    <location>
        <begin position="537"/>
        <end position="557"/>
    </location>
</feature>
<feature type="compositionally biased region" description="Basic and acidic residues" evidence="6">
    <location>
        <begin position="149"/>
        <end position="166"/>
    </location>
</feature>
<comment type="similarity">
    <text evidence="2">Belongs to the major facilitator superfamily.</text>
</comment>
<evidence type="ECO:0000256" key="4">
    <source>
        <dbReference type="ARBA" id="ARBA00022989"/>
    </source>
</evidence>
<keyword evidence="5 7" id="KW-0472">Membrane</keyword>
<keyword evidence="4 7" id="KW-1133">Transmembrane helix</keyword>
<evidence type="ECO:0000256" key="2">
    <source>
        <dbReference type="ARBA" id="ARBA00008335"/>
    </source>
</evidence>
<evidence type="ECO:0000256" key="1">
    <source>
        <dbReference type="ARBA" id="ARBA00004141"/>
    </source>
</evidence>
<dbReference type="AlphaFoldDB" id="A0A135T890"/>
<dbReference type="InterPro" id="IPR011701">
    <property type="entry name" value="MFS"/>
</dbReference>
<dbReference type="GO" id="GO:0016020">
    <property type="term" value="C:membrane"/>
    <property type="evidence" value="ECO:0007669"/>
    <property type="project" value="UniProtKB-SubCell"/>
</dbReference>
<protein>
    <submittedName>
        <fullName evidence="8">Major facilitator superfamily transporter</fullName>
    </submittedName>
</protein>
<gene>
    <name evidence="8" type="ORF">CSIM01_08133</name>
</gene>
<feature type="transmembrane region" description="Helical" evidence="7">
    <location>
        <begin position="250"/>
        <end position="272"/>
    </location>
</feature>
<feature type="transmembrane region" description="Helical" evidence="7">
    <location>
        <begin position="504"/>
        <end position="525"/>
    </location>
</feature>
<feature type="transmembrane region" description="Helical" evidence="7">
    <location>
        <begin position="462"/>
        <end position="484"/>
    </location>
</feature>
<dbReference type="PANTHER" id="PTHR23502:SF68">
    <property type="entry name" value="MULTIDRUG TRANSPORTER, PUTATIVE (AFU_ORTHOLOGUE AFUA_3G01120)-RELATED"/>
    <property type="match status" value="1"/>
</dbReference>
<dbReference type="Proteomes" id="UP000070328">
    <property type="component" value="Unassembled WGS sequence"/>
</dbReference>
<feature type="transmembrane region" description="Helical" evidence="7">
    <location>
        <begin position="374"/>
        <end position="395"/>
    </location>
</feature>
<comment type="subcellular location">
    <subcellularLocation>
        <location evidence="1">Membrane</location>
        <topology evidence="1">Multi-pass membrane protein</topology>
    </subcellularLocation>
</comment>
<feature type="transmembrane region" description="Helical" evidence="7">
    <location>
        <begin position="665"/>
        <end position="686"/>
    </location>
</feature>
<name>A0A135T890_9PEZI</name>
<dbReference type="Gene3D" id="1.20.1250.20">
    <property type="entry name" value="MFS general substrate transporter like domains"/>
    <property type="match status" value="1"/>
</dbReference>
<feature type="transmembrane region" description="Helical" evidence="7">
    <location>
        <begin position="284"/>
        <end position="303"/>
    </location>
</feature>
<comment type="caution">
    <text evidence="8">The sequence shown here is derived from an EMBL/GenBank/DDBJ whole genome shotgun (WGS) entry which is preliminary data.</text>
</comment>
<evidence type="ECO:0000313" key="9">
    <source>
        <dbReference type="Proteomes" id="UP000070328"/>
    </source>
</evidence>
<keyword evidence="3 7" id="KW-0812">Transmembrane</keyword>
<evidence type="ECO:0000256" key="6">
    <source>
        <dbReference type="SAM" id="MobiDB-lite"/>
    </source>
</evidence>
<dbReference type="OrthoDB" id="5215911at2759"/>
<feature type="transmembrane region" description="Helical" evidence="7">
    <location>
        <begin position="218"/>
        <end position="238"/>
    </location>
</feature>
<proteinExistence type="inferred from homology"/>
<keyword evidence="9" id="KW-1185">Reference proteome</keyword>
<feature type="region of interest" description="Disordered" evidence="6">
    <location>
        <begin position="128"/>
        <end position="210"/>
    </location>
</feature>
<dbReference type="GO" id="GO:0022857">
    <property type="term" value="F:transmembrane transporter activity"/>
    <property type="evidence" value="ECO:0007669"/>
    <property type="project" value="InterPro"/>
</dbReference>
<evidence type="ECO:0000256" key="7">
    <source>
        <dbReference type="SAM" id="Phobius"/>
    </source>
</evidence>
<dbReference type="InterPro" id="IPR036259">
    <property type="entry name" value="MFS_trans_sf"/>
</dbReference>
<sequence>MMPKSLIRRSTPAARSTWCDFEPAVVGGLQLWKQLTAFDAGNSTAPINCTHTALHGIVGGTWQAGFFGRKIHSRAYGSGQTRPIRGYFNADASSKSRGYDSAQFDKDPCSLVFYRSWAPFVRQRTPTENSAIGNDGEGYGKGRTRSGAARREPCCTREGPEEDVVRETAATAPKRRGRATDDEFDEAPVLLDDNESAEDQPNDDPEDPLNWPQWKKELNFVALLMTVGLIGGMKTAYMSVNSVLAVRFNVSYTAVASLTAVPLVLSAFTGLFSLAVSKIWGKRPVYLISVVLIFIGAIWNMRAGNSFGQCMGARVFQGLGWGAFDTLVLGSIQDTYFEHERSARITMYHVLSISTIWGAPLFGGLASFNAGRFTIQFDIINAFQIIAIPLILFGAPETAYDRWSSGSVAQTPASGVSWMSKPPKPLGKPSVEEVKAYLRTMKPLSFSGMTDVRTLLQAPRAFVAPTTLLLFVITFIPYCALWSLTESLSLLFFPMPWMLRENSIGSLMAAPFIFSILTATGLAVYQKRHVGYSPYHTFCTLAGGTILAATGILAFGLKTNAVMSEVADEDPASVFKLDGVGAHLSFPLLSFLLGFLAAGVTVVDTAIRPIIWRSTQFTSSNMNVCLRNVADMNAGVTCWRNLFAGIFVMTIPNAIVMWAGLKSTVIGLGVAQILVAIAVCCAWWLYDEQVRRMDGHVMGLVDLSMLKRTGSFFDTD</sequence>
<feature type="transmembrane region" description="Helical" evidence="7">
    <location>
        <begin position="642"/>
        <end position="659"/>
    </location>
</feature>
<feature type="transmembrane region" description="Helical" evidence="7">
    <location>
        <begin position="315"/>
        <end position="333"/>
    </location>
</feature>
<evidence type="ECO:0000256" key="5">
    <source>
        <dbReference type="ARBA" id="ARBA00023136"/>
    </source>
</evidence>
<feature type="compositionally biased region" description="Acidic residues" evidence="6">
    <location>
        <begin position="182"/>
        <end position="207"/>
    </location>
</feature>
<reference evidence="8 9" key="1">
    <citation type="submission" date="2014-02" db="EMBL/GenBank/DDBJ databases">
        <title>The genome sequence of Colletotrichum simmondsii CBS122122.</title>
        <authorList>
            <person name="Baroncelli R."/>
            <person name="Thon M.R."/>
        </authorList>
    </citation>
    <scope>NUCLEOTIDE SEQUENCE [LARGE SCALE GENOMIC DNA]</scope>
    <source>
        <strain evidence="8 9">CBS122122</strain>
    </source>
</reference>
<feature type="transmembrane region" description="Helical" evidence="7">
    <location>
        <begin position="584"/>
        <end position="607"/>
    </location>
</feature>
<organism evidence="8 9">
    <name type="scientific">Colletotrichum simmondsii</name>
    <dbReference type="NCBI Taxonomy" id="703756"/>
    <lineage>
        <taxon>Eukaryota</taxon>
        <taxon>Fungi</taxon>
        <taxon>Dikarya</taxon>
        <taxon>Ascomycota</taxon>
        <taxon>Pezizomycotina</taxon>
        <taxon>Sordariomycetes</taxon>
        <taxon>Hypocreomycetidae</taxon>
        <taxon>Glomerellales</taxon>
        <taxon>Glomerellaceae</taxon>
        <taxon>Colletotrichum</taxon>
        <taxon>Colletotrichum acutatum species complex</taxon>
    </lineage>
</organism>
<evidence type="ECO:0000256" key="3">
    <source>
        <dbReference type="ARBA" id="ARBA00022692"/>
    </source>
</evidence>
<dbReference type="Pfam" id="PF07690">
    <property type="entry name" value="MFS_1"/>
    <property type="match status" value="1"/>
</dbReference>